<dbReference type="RefSeq" id="WP_114789431.1">
    <property type="nucleotide sequence ID" value="NZ_CP139960.1"/>
</dbReference>
<organism evidence="1 2">
    <name type="scientific">Niabella yanshanensis</name>
    <dbReference type="NCBI Taxonomy" id="577386"/>
    <lineage>
        <taxon>Bacteria</taxon>
        <taxon>Pseudomonadati</taxon>
        <taxon>Bacteroidota</taxon>
        <taxon>Chitinophagia</taxon>
        <taxon>Chitinophagales</taxon>
        <taxon>Chitinophagaceae</taxon>
        <taxon>Niabella</taxon>
    </lineage>
</organism>
<dbReference type="EMBL" id="CP139960">
    <property type="protein sequence ID" value="WQD40040.1"/>
    <property type="molecule type" value="Genomic_DNA"/>
</dbReference>
<evidence type="ECO:0000313" key="2">
    <source>
        <dbReference type="Proteomes" id="UP001325680"/>
    </source>
</evidence>
<dbReference type="Proteomes" id="UP001325680">
    <property type="component" value="Chromosome"/>
</dbReference>
<proteinExistence type="predicted"/>
<evidence type="ECO:0000313" key="1">
    <source>
        <dbReference type="EMBL" id="WQD40040.1"/>
    </source>
</evidence>
<name>A0ABZ0W9S0_9BACT</name>
<sequence>MDVQSREQIKDKMIRLAAEHWNLEENEIEANFDPLVVLLFDAVAGEIESLGYRIKDIQSNLLNELAALMLPHSLLRAKPAACILSARPAEDTCLLKSETNFSTIAKTSRADEAIKEAELNFTPIGEVKLVKASLGHLRAGNRVYKYQDDGKKTVQHPDAATDSMIQQIHFTITGKAPIRTLAGLQLFFDLKGHSEANSFYFALKDASLSINNTGVLLQKGFFRNEQFETSIRDAFNNDTDYSRKLQREIAGVYSNQFFTIDERSEAIASPPNAPAILQDLPEKLTQEINGPNTVFCTLSLRRPFSIELIERLQIAINAFPVINRRMEHIFHKTEKWINIIPLQLHGTYLDIHTIENVNGMKYRLQHANYDSKVEEGQAIIRAARVSKNSSNDIRNALKSLLEAIRDESAYFSRTSNDFISSRLTDISKTLTRLEDQVQLSKDEKPTFRYVLLKSKSPGEQVQVSYWTTAPAEAGFVKANAGFKPVQHSLVEAGSCFSVTPAVGGMEILNDYAQKQMLVRQLSSKGKIVSVEDIKLLCFEIFGQKLRDVRVQKTMKVLAGTHSGISRFIEIALWFANDNYSEEEKVYLVKQLSYQLELNGSFVFPFEIRIKEE</sequence>
<reference evidence="1 2" key="1">
    <citation type="submission" date="2023-12" db="EMBL/GenBank/DDBJ databases">
        <title>Genome sequencing and assembly of bacterial species from a model synthetic community.</title>
        <authorList>
            <person name="Hogle S.L."/>
        </authorList>
    </citation>
    <scope>NUCLEOTIDE SEQUENCE [LARGE SCALE GENOMIC DNA]</scope>
    <source>
        <strain evidence="1 2">HAMBI_3031</strain>
    </source>
</reference>
<accession>A0ABZ0W9S0</accession>
<protein>
    <submittedName>
        <fullName evidence="1">Type VI secretion system baseplate subunit TssF</fullName>
    </submittedName>
</protein>
<gene>
    <name evidence="1" type="ORF">U0035_07770</name>
</gene>
<keyword evidence="2" id="KW-1185">Reference proteome</keyword>